<feature type="domain" description="Cytidyltransferase-like" evidence="10">
    <location>
        <begin position="327"/>
        <end position="420"/>
    </location>
</feature>
<evidence type="ECO:0000313" key="11">
    <source>
        <dbReference type="EMBL" id="PVG82428.1"/>
    </source>
</evidence>
<dbReference type="InterPro" id="IPR029056">
    <property type="entry name" value="Ribokinase-like"/>
</dbReference>
<reference evidence="11 12" key="1">
    <citation type="submission" date="2018-04" db="EMBL/GenBank/DDBJ databases">
        <title>Genome of Nocardioides gansuensis WSJ-1.</title>
        <authorList>
            <person name="Wu S."/>
            <person name="Wang G."/>
        </authorList>
    </citation>
    <scope>NUCLEOTIDE SEQUENCE [LARGE SCALE GENOMIC DNA]</scope>
    <source>
        <strain evidence="11 12">WSJ-1</strain>
    </source>
</reference>
<dbReference type="InterPro" id="IPR011611">
    <property type="entry name" value="PfkB_dom"/>
</dbReference>
<evidence type="ECO:0000256" key="3">
    <source>
        <dbReference type="ARBA" id="ARBA00022695"/>
    </source>
</evidence>
<dbReference type="EC" id="2.7.7.70" evidence="1"/>
<keyword evidence="2 11" id="KW-0808">Transferase</keyword>
<keyword evidence="7" id="KW-0119">Carbohydrate metabolism</keyword>
<evidence type="ECO:0000256" key="7">
    <source>
        <dbReference type="ARBA" id="ARBA00023277"/>
    </source>
</evidence>
<dbReference type="GO" id="GO:0005975">
    <property type="term" value="P:carbohydrate metabolic process"/>
    <property type="evidence" value="ECO:0007669"/>
    <property type="project" value="InterPro"/>
</dbReference>
<organism evidence="11 12">
    <name type="scientific">Nocardioides gansuensis</name>
    <dbReference type="NCBI Taxonomy" id="2138300"/>
    <lineage>
        <taxon>Bacteria</taxon>
        <taxon>Bacillati</taxon>
        <taxon>Actinomycetota</taxon>
        <taxon>Actinomycetes</taxon>
        <taxon>Propionibacteriales</taxon>
        <taxon>Nocardioidaceae</taxon>
        <taxon>Nocardioides</taxon>
    </lineage>
</organism>
<dbReference type="InterPro" id="IPR050385">
    <property type="entry name" value="Archaeal_FAD_synthase"/>
</dbReference>
<evidence type="ECO:0000256" key="4">
    <source>
        <dbReference type="ARBA" id="ARBA00022741"/>
    </source>
</evidence>
<name>A0A2T8F9L7_9ACTN</name>
<dbReference type="Proteomes" id="UP000246018">
    <property type="component" value="Unassembled WGS sequence"/>
</dbReference>
<dbReference type="NCBIfam" id="TIGR02199">
    <property type="entry name" value="rfaE_dom_II"/>
    <property type="match status" value="1"/>
</dbReference>
<dbReference type="NCBIfam" id="TIGR00125">
    <property type="entry name" value="cyt_tran_rel"/>
    <property type="match status" value="1"/>
</dbReference>
<accession>A0A2T8F9L7</accession>
<evidence type="ECO:0000256" key="6">
    <source>
        <dbReference type="ARBA" id="ARBA00023268"/>
    </source>
</evidence>
<keyword evidence="6" id="KW-0511">Multifunctional enzyme</keyword>
<gene>
    <name evidence="11" type="primary">rfaE2</name>
    <name evidence="11" type="ORF">DDE18_13255</name>
</gene>
<dbReference type="Pfam" id="PF01467">
    <property type="entry name" value="CTP_transf_like"/>
    <property type="match status" value="1"/>
</dbReference>
<dbReference type="OrthoDB" id="9802794at2"/>
<evidence type="ECO:0000256" key="5">
    <source>
        <dbReference type="ARBA" id="ARBA00022840"/>
    </source>
</evidence>
<dbReference type="Gene3D" id="3.40.1190.20">
    <property type="match status" value="1"/>
</dbReference>
<evidence type="ECO:0000313" key="12">
    <source>
        <dbReference type="Proteomes" id="UP000246018"/>
    </source>
</evidence>
<dbReference type="GO" id="GO:0005524">
    <property type="term" value="F:ATP binding"/>
    <property type="evidence" value="ECO:0007669"/>
    <property type="project" value="UniProtKB-KW"/>
</dbReference>
<dbReference type="EMBL" id="QDGZ01000005">
    <property type="protein sequence ID" value="PVG82428.1"/>
    <property type="molecule type" value="Genomic_DNA"/>
</dbReference>
<comment type="catalytic activity">
    <reaction evidence="8">
        <text>D-glycero-beta-D-manno-heptose 1-phosphate + ATP + H(+) = ADP-D-glycero-beta-D-manno-heptose + diphosphate</text>
        <dbReference type="Rhea" id="RHEA:27465"/>
        <dbReference type="ChEBI" id="CHEBI:15378"/>
        <dbReference type="ChEBI" id="CHEBI:30616"/>
        <dbReference type="ChEBI" id="CHEBI:33019"/>
        <dbReference type="ChEBI" id="CHEBI:59967"/>
        <dbReference type="ChEBI" id="CHEBI:61593"/>
        <dbReference type="EC" id="2.7.7.70"/>
    </reaction>
</comment>
<dbReference type="InterPro" id="IPR011914">
    <property type="entry name" value="RfaE_dom_II"/>
</dbReference>
<dbReference type="Pfam" id="PF00294">
    <property type="entry name" value="PfkB"/>
    <property type="match status" value="1"/>
</dbReference>
<dbReference type="GO" id="GO:0016773">
    <property type="term" value="F:phosphotransferase activity, alcohol group as acceptor"/>
    <property type="evidence" value="ECO:0007669"/>
    <property type="project" value="InterPro"/>
</dbReference>
<dbReference type="PANTHER" id="PTHR43793:SF2">
    <property type="entry name" value="BIFUNCTIONAL PROTEIN HLDE"/>
    <property type="match status" value="1"/>
</dbReference>
<evidence type="ECO:0000259" key="10">
    <source>
        <dbReference type="Pfam" id="PF01467"/>
    </source>
</evidence>
<dbReference type="InterPro" id="IPR014729">
    <property type="entry name" value="Rossmann-like_a/b/a_fold"/>
</dbReference>
<comment type="caution">
    <text evidence="11">The sequence shown here is derived from an EMBL/GenBank/DDBJ whole genome shotgun (WGS) entry which is preliminary data.</text>
</comment>
<dbReference type="PANTHER" id="PTHR43793">
    <property type="entry name" value="FAD SYNTHASE"/>
    <property type="match status" value="1"/>
</dbReference>
<protein>
    <recommendedName>
        <fullName evidence="1">D-glycero-beta-D-manno-heptose 1-phosphate adenylyltransferase</fullName>
        <ecNumber evidence="1">2.7.7.70</ecNumber>
    </recommendedName>
</protein>
<keyword evidence="4" id="KW-0547">Nucleotide-binding</keyword>
<evidence type="ECO:0000259" key="9">
    <source>
        <dbReference type="Pfam" id="PF00294"/>
    </source>
</evidence>
<dbReference type="AlphaFoldDB" id="A0A2T8F9L7"/>
<dbReference type="SUPFAM" id="SSF53613">
    <property type="entry name" value="Ribokinase-like"/>
    <property type="match status" value="1"/>
</dbReference>
<evidence type="ECO:0000256" key="2">
    <source>
        <dbReference type="ARBA" id="ARBA00022679"/>
    </source>
</evidence>
<keyword evidence="5" id="KW-0067">ATP-binding</keyword>
<dbReference type="Gene3D" id="3.40.50.620">
    <property type="entry name" value="HUPs"/>
    <property type="match status" value="1"/>
</dbReference>
<keyword evidence="12" id="KW-1185">Reference proteome</keyword>
<dbReference type="SUPFAM" id="SSF52374">
    <property type="entry name" value="Nucleotidylyl transferase"/>
    <property type="match status" value="1"/>
</dbReference>
<evidence type="ECO:0000256" key="1">
    <source>
        <dbReference type="ARBA" id="ARBA00012519"/>
    </source>
</evidence>
<evidence type="ECO:0000256" key="8">
    <source>
        <dbReference type="ARBA" id="ARBA00047428"/>
    </source>
</evidence>
<dbReference type="RefSeq" id="WP_116572732.1">
    <property type="nucleotide sequence ID" value="NZ_QDGZ01000005.1"/>
</dbReference>
<feature type="domain" description="Carbohydrate kinase PfkB" evidence="9">
    <location>
        <begin position="7"/>
        <end position="297"/>
    </location>
</feature>
<sequence>MTRGPLVVVGDVLLDVDVCGSVSRTAPDSPAPVVDVVRRVERPGGAGLAAWLATGDGSREVVLLMALGSDDEAQVLRRRLAERVRLVEIGTTGRTTVKARVRADGQTLLRMDRGDAGDLGDVPPEAGDVLASASGVLVSDYGRGVSSHPGVRALLAAVPRRAPVVWDPHPRGADPVSGTLVATPNEGEVRRFAGDPAPDLAGLSRSAAALVERWEVRALAVTRGAAGALLSYGAGIPVHLPAPEVPGRPVDTCGAGDRFAASVALALAEGALIREAVGTAVVAAADFVRDGAAATCMDPRPRVPRTSGDAVALAREVRAGGGTVVATGGCFDLLHRGHVETLQAARRLGDCLVVCLNSDDSVRRLKGPDRPIVPQEDRARVLTALDCVDAVVVFEEDTPNEVLRTLRPHVWCKGGDYSDAALPEEQVLLEWGGQAVTLPYLAGRSTTRLARATQGGEP</sequence>
<proteinExistence type="predicted"/>
<dbReference type="GO" id="GO:0016779">
    <property type="term" value="F:nucleotidyltransferase activity"/>
    <property type="evidence" value="ECO:0007669"/>
    <property type="project" value="UniProtKB-KW"/>
</dbReference>
<dbReference type="InterPro" id="IPR004821">
    <property type="entry name" value="Cyt_trans-like"/>
</dbReference>
<keyword evidence="3 11" id="KW-0548">Nucleotidyltransferase</keyword>